<dbReference type="AlphaFoldDB" id="A0A9P8WEJ7"/>
<comment type="caution">
    <text evidence="2">The sequence shown here is derived from an EMBL/GenBank/DDBJ whole genome shotgun (WGS) entry which is preliminary data.</text>
</comment>
<feature type="compositionally biased region" description="Basic and acidic residues" evidence="1">
    <location>
        <begin position="96"/>
        <end position="109"/>
    </location>
</feature>
<feature type="compositionally biased region" description="Polar residues" evidence="1">
    <location>
        <begin position="352"/>
        <end position="361"/>
    </location>
</feature>
<proteinExistence type="predicted"/>
<sequence length="413" mass="45937">MCSRSSPPRLWDNGVGWLPSGVFTHTPRNLPLNLTTHNATTTINDMPRRLPWKTAGASPAPAKRDIKPESPRLSAITSPRAPKTPASASRTPFRNAPRERDTDHHERLRSPSTSPPPEPPAEQFMIPGPLNDDRYRMVEDEFLNIAHQFTVHLHRAEYNRLKNLAKAQNADTIKEIERPVVGNPTLLARQQRDRTRRTARQRDAGLRDEVDLPRTETGLRGLLESPRKEAKWISTTAAGIAKTRAAAGYSATLSSPPRPRRSPQLLAASRKRQLPEADDETADEETTEGSDDDLATPARRPAAKPAQVPSSVTSRSTAWPLSTPRRAIGSSSVNNSPRPTPGTNRPDVTPSRAGTSRAVTSSRHDGDENDDDDDPFGIKKRRIQRQQSREQFRKTEQKTPRKEPSPDNIPSFM</sequence>
<feature type="compositionally biased region" description="Polar residues" evidence="1">
    <location>
        <begin position="308"/>
        <end position="320"/>
    </location>
</feature>
<evidence type="ECO:0000313" key="3">
    <source>
        <dbReference type="Proteomes" id="UP000777438"/>
    </source>
</evidence>
<evidence type="ECO:0000313" key="2">
    <source>
        <dbReference type="EMBL" id="KAH6895602.1"/>
    </source>
</evidence>
<dbReference type="EMBL" id="JAGPYM010000004">
    <property type="protein sequence ID" value="KAH6895602.1"/>
    <property type="molecule type" value="Genomic_DNA"/>
</dbReference>
<feature type="compositionally biased region" description="Basic and acidic residues" evidence="1">
    <location>
        <begin position="387"/>
        <end position="405"/>
    </location>
</feature>
<feature type="compositionally biased region" description="Polar residues" evidence="1">
    <location>
        <begin position="329"/>
        <end position="343"/>
    </location>
</feature>
<feature type="region of interest" description="Disordered" evidence="1">
    <location>
        <begin position="40"/>
        <end position="132"/>
    </location>
</feature>
<organism evidence="2 3">
    <name type="scientific">Thelonectria olida</name>
    <dbReference type="NCBI Taxonomy" id="1576542"/>
    <lineage>
        <taxon>Eukaryota</taxon>
        <taxon>Fungi</taxon>
        <taxon>Dikarya</taxon>
        <taxon>Ascomycota</taxon>
        <taxon>Pezizomycotina</taxon>
        <taxon>Sordariomycetes</taxon>
        <taxon>Hypocreomycetidae</taxon>
        <taxon>Hypocreales</taxon>
        <taxon>Nectriaceae</taxon>
        <taxon>Thelonectria</taxon>
    </lineage>
</organism>
<dbReference type="OrthoDB" id="5374569at2759"/>
<keyword evidence="3" id="KW-1185">Reference proteome</keyword>
<protein>
    <submittedName>
        <fullName evidence="2">Uncharacterized protein</fullName>
    </submittedName>
</protein>
<accession>A0A9P8WEJ7</accession>
<evidence type="ECO:0000256" key="1">
    <source>
        <dbReference type="SAM" id="MobiDB-lite"/>
    </source>
</evidence>
<feature type="region of interest" description="Disordered" evidence="1">
    <location>
        <begin position="190"/>
        <end position="212"/>
    </location>
</feature>
<feature type="compositionally biased region" description="Acidic residues" evidence="1">
    <location>
        <begin position="276"/>
        <end position="294"/>
    </location>
</feature>
<gene>
    <name evidence="2" type="ORF">B0T10DRAFT_222016</name>
</gene>
<feature type="compositionally biased region" description="Low complexity" evidence="1">
    <location>
        <begin position="295"/>
        <end position="306"/>
    </location>
</feature>
<feature type="compositionally biased region" description="Basic and acidic residues" evidence="1">
    <location>
        <begin position="200"/>
        <end position="212"/>
    </location>
</feature>
<feature type="region of interest" description="Disordered" evidence="1">
    <location>
        <begin position="249"/>
        <end position="413"/>
    </location>
</feature>
<dbReference type="Proteomes" id="UP000777438">
    <property type="component" value="Unassembled WGS sequence"/>
</dbReference>
<name>A0A9P8WEJ7_9HYPO</name>
<reference evidence="2 3" key="1">
    <citation type="journal article" date="2021" name="Nat. Commun.">
        <title>Genetic determinants of endophytism in the Arabidopsis root mycobiome.</title>
        <authorList>
            <person name="Mesny F."/>
            <person name="Miyauchi S."/>
            <person name="Thiergart T."/>
            <person name="Pickel B."/>
            <person name="Atanasova L."/>
            <person name="Karlsson M."/>
            <person name="Huettel B."/>
            <person name="Barry K.W."/>
            <person name="Haridas S."/>
            <person name="Chen C."/>
            <person name="Bauer D."/>
            <person name="Andreopoulos W."/>
            <person name="Pangilinan J."/>
            <person name="LaButti K."/>
            <person name="Riley R."/>
            <person name="Lipzen A."/>
            <person name="Clum A."/>
            <person name="Drula E."/>
            <person name="Henrissat B."/>
            <person name="Kohler A."/>
            <person name="Grigoriev I.V."/>
            <person name="Martin F.M."/>
            <person name="Hacquard S."/>
        </authorList>
    </citation>
    <scope>NUCLEOTIDE SEQUENCE [LARGE SCALE GENOMIC DNA]</scope>
    <source>
        <strain evidence="2 3">MPI-CAGE-CH-0241</strain>
    </source>
</reference>